<accession>A0A2G3AP48</accession>
<comment type="caution">
    <text evidence="2">The sequence shown here is derived from an EMBL/GenBank/DDBJ whole genome shotgun (WGS) entry which is preliminary data.</text>
</comment>
<reference evidence="2 3" key="1">
    <citation type="journal article" date="2014" name="Nat. Genet.">
        <title>Genome sequence of the hot pepper provides insights into the evolution of pungency in Capsicum species.</title>
        <authorList>
            <person name="Kim S."/>
            <person name="Park M."/>
            <person name="Yeom S.I."/>
            <person name="Kim Y.M."/>
            <person name="Lee J.M."/>
            <person name="Lee H.A."/>
            <person name="Seo E."/>
            <person name="Choi J."/>
            <person name="Cheong K."/>
            <person name="Kim K.T."/>
            <person name="Jung K."/>
            <person name="Lee G.W."/>
            <person name="Oh S.K."/>
            <person name="Bae C."/>
            <person name="Kim S.B."/>
            <person name="Lee H.Y."/>
            <person name="Kim S.Y."/>
            <person name="Kim M.S."/>
            <person name="Kang B.C."/>
            <person name="Jo Y.D."/>
            <person name="Yang H.B."/>
            <person name="Jeong H.J."/>
            <person name="Kang W.H."/>
            <person name="Kwon J.K."/>
            <person name="Shin C."/>
            <person name="Lim J.Y."/>
            <person name="Park J.H."/>
            <person name="Huh J.H."/>
            <person name="Kim J.S."/>
            <person name="Kim B.D."/>
            <person name="Cohen O."/>
            <person name="Paran I."/>
            <person name="Suh M.C."/>
            <person name="Lee S.B."/>
            <person name="Kim Y.K."/>
            <person name="Shin Y."/>
            <person name="Noh S.J."/>
            <person name="Park J."/>
            <person name="Seo Y.S."/>
            <person name="Kwon S.Y."/>
            <person name="Kim H.A."/>
            <person name="Park J.M."/>
            <person name="Kim H.J."/>
            <person name="Choi S.B."/>
            <person name="Bosland P.W."/>
            <person name="Reeves G."/>
            <person name="Jo S.H."/>
            <person name="Lee B.W."/>
            <person name="Cho H.T."/>
            <person name="Choi H.S."/>
            <person name="Lee M.S."/>
            <person name="Yu Y."/>
            <person name="Do Choi Y."/>
            <person name="Park B.S."/>
            <person name="van Deynze A."/>
            <person name="Ashrafi H."/>
            <person name="Hill T."/>
            <person name="Kim W.T."/>
            <person name="Pai H.S."/>
            <person name="Ahn H.K."/>
            <person name="Yeam I."/>
            <person name="Giovannoni J.J."/>
            <person name="Rose J.K."/>
            <person name="Sorensen I."/>
            <person name="Lee S.J."/>
            <person name="Kim R.W."/>
            <person name="Choi I.Y."/>
            <person name="Choi B.S."/>
            <person name="Lim J.S."/>
            <person name="Lee Y.H."/>
            <person name="Choi D."/>
        </authorList>
    </citation>
    <scope>NUCLEOTIDE SEQUENCE [LARGE SCALE GENOMIC DNA]</scope>
    <source>
        <strain evidence="3">cv. CM334</strain>
    </source>
</reference>
<dbReference type="GO" id="GO:0043531">
    <property type="term" value="F:ADP binding"/>
    <property type="evidence" value="ECO:0007669"/>
    <property type="project" value="InterPro"/>
</dbReference>
<dbReference type="EMBL" id="AYRZ02000001">
    <property type="protein sequence ID" value="PHT95923.1"/>
    <property type="molecule type" value="Genomic_DNA"/>
</dbReference>
<name>A0A2G3AP48_CAPAN</name>
<dbReference type="Proteomes" id="UP000222542">
    <property type="component" value="Unassembled WGS sequence"/>
</dbReference>
<protein>
    <recommendedName>
        <fullName evidence="1">NB-ARC domain-containing protein</fullName>
    </recommendedName>
</protein>
<dbReference type="OMA" id="FKEPSMN"/>
<dbReference type="AlphaFoldDB" id="A0A2G3AP48"/>
<dbReference type="InterPro" id="IPR002182">
    <property type="entry name" value="NB-ARC"/>
</dbReference>
<feature type="domain" description="NB-ARC" evidence="1">
    <location>
        <begin position="6"/>
        <end position="88"/>
    </location>
</feature>
<dbReference type="Gene3D" id="3.40.50.300">
    <property type="entry name" value="P-loop containing nucleotide triphosphate hydrolases"/>
    <property type="match status" value="1"/>
</dbReference>
<organism evidence="2 3">
    <name type="scientific">Capsicum annuum</name>
    <name type="common">Capsicum pepper</name>
    <dbReference type="NCBI Taxonomy" id="4072"/>
    <lineage>
        <taxon>Eukaryota</taxon>
        <taxon>Viridiplantae</taxon>
        <taxon>Streptophyta</taxon>
        <taxon>Embryophyta</taxon>
        <taxon>Tracheophyta</taxon>
        <taxon>Spermatophyta</taxon>
        <taxon>Magnoliopsida</taxon>
        <taxon>eudicotyledons</taxon>
        <taxon>Gunneridae</taxon>
        <taxon>Pentapetalae</taxon>
        <taxon>asterids</taxon>
        <taxon>lamiids</taxon>
        <taxon>Solanales</taxon>
        <taxon>Solanaceae</taxon>
        <taxon>Solanoideae</taxon>
        <taxon>Capsiceae</taxon>
        <taxon>Capsicum</taxon>
    </lineage>
</organism>
<sequence length="99" mass="11349">MNNELLKNVPSSKIYFGVVIWVTVPKPLIDIRKIQEQIASRLSLMVDNEASLEIIAGKIYQRREEEKSFLLILDDVWESVDLDDVGVPDLEVPQEARLL</sequence>
<dbReference type="Gramene" id="PHT95923">
    <property type="protein sequence ID" value="PHT95923"/>
    <property type="gene ID" value="T459_03805"/>
</dbReference>
<evidence type="ECO:0000259" key="1">
    <source>
        <dbReference type="Pfam" id="PF00931"/>
    </source>
</evidence>
<evidence type="ECO:0000313" key="3">
    <source>
        <dbReference type="Proteomes" id="UP000222542"/>
    </source>
</evidence>
<keyword evidence="3" id="KW-1185">Reference proteome</keyword>
<reference evidence="2 3" key="2">
    <citation type="journal article" date="2017" name="Genome Biol.">
        <title>New reference genome sequences of hot pepper reveal the massive evolution of plant disease-resistance genes by retroduplication.</title>
        <authorList>
            <person name="Kim S."/>
            <person name="Park J."/>
            <person name="Yeom S.I."/>
            <person name="Kim Y.M."/>
            <person name="Seo E."/>
            <person name="Kim K.T."/>
            <person name="Kim M.S."/>
            <person name="Lee J.M."/>
            <person name="Cheong K."/>
            <person name="Shin H.S."/>
            <person name="Kim S.B."/>
            <person name="Han K."/>
            <person name="Lee J."/>
            <person name="Park M."/>
            <person name="Lee H.A."/>
            <person name="Lee H.Y."/>
            <person name="Lee Y."/>
            <person name="Oh S."/>
            <person name="Lee J.H."/>
            <person name="Choi E."/>
            <person name="Choi E."/>
            <person name="Lee S.E."/>
            <person name="Jeon J."/>
            <person name="Kim H."/>
            <person name="Choi G."/>
            <person name="Song H."/>
            <person name="Lee J."/>
            <person name="Lee S.C."/>
            <person name="Kwon J.K."/>
            <person name="Lee H.Y."/>
            <person name="Koo N."/>
            <person name="Hong Y."/>
            <person name="Kim R.W."/>
            <person name="Kang W.H."/>
            <person name="Huh J.H."/>
            <person name="Kang B.C."/>
            <person name="Yang T.J."/>
            <person name="Lee Y.H."/>
            <person name="Bennetzen J.L."/>
            <person name="Choi D."/>
        </authorList>
    </citation>
    <scope>NUCLEOTIDE SEQUENCE [LARGE SCALE GENOMIC DNA]</scope>
    <source>
        <strain evidence="3">cv. CM334</strain>
    </source>
</reference>
<proteinExistence type="predicted"/>
<dbReference type="Pfam" id="PF00931">
    <property type="entry name" value="NB-ARC"/>
    <property type="match status" value="1"/>
</dbReference>
<dbReference type="InterPro" id="IPR027417">
    <property type="entry name" value="P-loop_NTPase"/>
</dbReference>
<gene>
    <name evidence="2" type="ORF">T459_03805</name>
</gene>
<evidence type="ECO:0000313" key="2">
    <source>
        <dbReference type="EMBL" id="PHT95923.1"/>
    </source>
</evidence>
<dbReference type="SUPFAM" id="SSF52540">
    <property type="entry name" value="P-loop containing nucleoside triphosphate hydrolases"/>
    <property type="match status" value="1"/>
</dbReference>